<gene>
    <name evidence="1" type="ORF">S01H1_35844</name>
</gene>
<dbReference type="EMBL" id="BARS01022416">
    <property type="protein sequence ID" value="GAG13599.1"/>
    <property type="molecule type" value="Genomic_DNA"/>
</dbReference>
<comment type="caution">
    <text evidence="1">The sequence shown here is derived from an EMBL/GenBank/DDBJ whole genome shotgun (WGS) entry which is preliminary data.</text>
</comment>
<protein>
    <submittedName>
        <fullName evidence="1">Uncharacterized protein</fullName>
    </submittedName>
</protein>
<proteinExistence type="predicted"/>
<accession>X0V5X8</accession>
<reference evidence="1" key="1">
    <citation type="journal article" date="2014" name="Front. Microbiol.">
        <title>High frequency of phylogenetically diverse reductive dehalogenase-homologous genes in deep subseafloor sedimentary metagenomes.</title>
        <authorList>
            <person name="Kawai M."/>
            <person name="Futagami T."/>
            <person name="Toyoda A."/>
            <person name="Takaki Y."/>
            <person name="Nishi S."/>
            <person name="Hori S."/>
            <person name="Arai W."/>
            <person name="Tsubouchi T."/>
            <person name="Morono Y."/>
            <person name="Uchiyama I."/>
            <person name="Ito T."/>
            <person name="Fujiyama A."/>
            <person name="Inagaki F."/>
            <person name="Takami H."/>
        </authorList>
    </citation>
    <scope>NUCLEOTIDE SEQUENCE</scope>
    <source>
        <strain evidence="1">Expedition CK06-06</strain>
    </source>
</reference>
<dbReference type="AlphaFoldDB" id="X0V5X8"/>
<organism evidence="1">
    <name type="scientific">marine sediment metagenome</name>
    <dbReference type="NCBI Taxonomy" id="412755"/>
    <lineage>
        <taxon>unclassified sequences</taxon>
        <taxon>metagenomes</taxon>
        <taxon>ecological metagenomes</taxon>
    </lineage>
</organism>
<name>X0V5X8_9ZZZZ</name>
<evidence type="ECO:0000313" key="1">
    <source>
        <dbReference type="EMBL" id="GAG13599.1"/>
    </source>
</evidence>
<sequence length="90" mass="10725">MAKFRPHPTGEWPFYPRLKEGDIEHEYWNTKKMVHQSFINDRKGRVVVLMEGEKYDAFLETVKKRKGNMWTVSVDAAMHEALDEWIAKED</sequence>